<reference evidence="2 3" key="1">
    <citation type="submission" date="2016-07" db="EMBL/GenBank/DDBJ databases">
        <title>Pervasive Adenine N6-methylation of Active Genes in Fungi.</title>
        <authorList>
            <consortium name="DOE Joint Genome Institute"/>
            <person name="Mondo S.J."/>
            <person name="Dannebaum R.O."/>
            <person name="Kuo R.C."/>
            <person name="Labutti K."/>
            <person name="Haridas S."/>
            <person name="Kuo A."/>
            <person name="Salamov A."/>
            <person name="Ahrendt S.R."/>
            <person name="Lipzen A."/>
            <person name="Sullivan W."/>
            <person name="Andreopoulos W.B."/>
            <person name="Clum A."/>
            <person name="Lindquist E."/>
            <person name="Daum C."/>
            <person name="Ramamoorthy G.K."/>
            <person name="Gryganskyi A."/>
            <person name="Culley D."/>
            <person name="Magnuson J.K."/>
            <person name="James T.Y."/>
            <person name="O'Malley M.A."/>
            <person name="Stajich J.E."/>
            <person name="Spatafora J.W."/>
            <person name="Visel A."/>
            <person name="Grigoriev I.V."/>
        </authorList>
    </citation>
    <scope>NUCLEOTIDE SEQUENCE [LARGE SCALE GENOMIC DNA]</scope>
    <source>
        <strain evidence="2 3">JEL800</strain>
    </source>
</reference>
<accession>A0A1Y2D3V7</accession>
<evidence type="ECO:0000313" key="3">
    <source>
        <dbReference type="Proteomes" id="UP000193642"/>
    </source>
</evidence>
<feature type="region of interest" description="Disordered" evidence="1">
    <location>
        <begin position="246"/>
        <end position="278"/>
    </location>
</feature>
<protein>
    <submittedName>
        <fullName evidence="2">Uncharacterized protein</fullName>
    </submittedName>
</protein>
<dbReference type="EMBL" id="MCGO01000001">
    <property type="protein sequence ID" value="ORY53796.1"/>
    <property type="molecule type" value="Genomic_DNA"/>
</dbReference>
<proteinExistence type="predicted"/>
<evidence type="ECO:0000313" key="2">
    <source>
        <dbReference type="EMBL" id="ORY53796.1"/>
    </source>
</evidence>
<dbReference type="Proteomes" id="UP000193642">
    <property type="component" value="Unassembled WGS sequence"/>
</dbReference>
<feature type="region of interest" description="Disordered" evidence="1">
    <location>
        <begin position="337"/>
        <end position="377"/>
    </location>
</feature>
<dbReference type="AlphaFoldDB" id="A0A1Y2D3V7"/>
<gene>
    <name evidence="2" type="ORF">BCR33DRAFT_761115</name>
</gene>
<name>A0A1Y2D3V7_9FUNG</name>
<keyword evidence="3" id="KW-1185">Reference proteome</keyword>
<sequence length="498" mass="54368">MKICKKQIQMASSIEGVESTQAIISEAGQDDDLPLSQILCARKTAEDSDDDDKPLSIVLLQSRTSLDSISKVSTTRTSYSVLSFAATSQRTSQVVNNQQQLDVIAPEIPTSSFSSYRVSKTLDVAAIPAAISEVGEEPEVPGSELRRSASFTKRRSRAQSASSNRQTTTTPSVVLSGNEKANANAIVDGLDDATKKLAHATAELVLNRLEPFITETTSRLASLQYSLSQLDPATQPQQQHNIKQSLRVSTGGSGGATPYVRNSYSKHERTRESDFKDRRSSTAFIAPKFEDYIPKLRASETEAVHNELNPLLVKKLGAAPKVGTVKSRVEEFKKRGGEEVINETSSEKPAPVPQKRTLSVKREKHNRKTSVKREKEASTVIVNGKQRSSCLRCEGKGNVDGLACSQCVGTGVQMEANSCCQCHSLGFVHPGDPYSCRNAMQGACALGEHEALALVFEMVCSPVDCVIEGETWFLEEFLRPFLGSNFDYAWCPNLNNVR</sequence>
<organism evidence="2 3">
    <name type="scientific">Rhizoclosmatium globosum</name>
    <dbReference type="NCBI Taxonomy" id="329046"/>
    <lineage>
        <taxon>Eukaryota</taxon>
        <taxon>Fungi</taxon>
        <taxon>Fungi incertae sedis</taxon>
        <taxon>Chytridiomycota</taxon>
        <taxon>Chytridiomycota incertae sedis</taxon>
        <taxon>Chytridiomycetes</taxon>
        <taxon>Chytridiales</taxon>
        <taxon>Chytriomycetaceae</taxon>
        <taxon>Rhizoclosmatium</taxon>
    </lineage>
</organism>
<feature type="region of interest" description="Disordered" evidence="1">
    <location>
        <begin position="135"/>
        <end position="172"/>
    </location>
</feature>
<feature type="compositionally biased region" description="Basic and acidic residues" evidence="1">
    <location>
        <begin position="265"/>
        <end position="278"/>
    </location>
</feature>
<dbReference type="OrthoDB" id="10611348at2759"/>
<comment type="caution">
    <text evidence="2">The sequence shown here is derived from an EMBL/GenBank/DDBJ whole genome shotgun (WGS) entry which is preliminary data.</text>
</comment>
<evidence type="ECO:0000256" key="1">
    <source>
        <dbReference type="SAM" id="MobiDB-lite"/>
    </source>
</evidence>
<feature type="compositionally biased region" description="Basic residues" evidence="1">
    <location>
        <begin position="358"/>
        <end position="370"/>
    </location>
</feature>